<comment type="caution">
    <text evidence="2">The sequence shown here is derived from an EMBL/GenBank/DDBJ whole genome shotgun (WGS) entry which is preliminary data.</text>
</comment>
<organism evidence="2 3">
    <name type="scientific">Hortaea werneckii</name>
    <name type="common">Black yeast</name>
    <name type="synonym">Cladosporium werneckii</name>
    <dbReference type="NCBI Taxonomy" id="91943"/>
    <lineage>
        <taxon>Eukaryota</taxon>
        <taxon>Fungi</taxon>
        <taxon>Dikarya</taxon>
        <taxon>Ascomycota</taxon>
        <taxon>Pezizomycotina</taxon>
        <taxon>Dothideomycetes</taxon>
        <taxon>Dothideomycetidae</taxon>
        <taxon>Mycosphaerellales</taxon>
        <taxon>Teratosphaeriaceae</taxon>
        <taxon>Hortaea</taxon>
    </lineage>
</organism>
<feature type="compositionally biased region" description="Basic and acidic residues" evidence="1">
    <location>
        <begin position="189"/>
        <end position="203"/>
    </location>
</feature>
<reference evidence="2 3" key="1">
    <citation type="journal article" date="2018" name="BMC Genomics">
        <title>Genomic evidence for intraspecific hybridization in a clonal and extremely halotolerant yeast.</title>
        <authorList>
            <person name="Gostincar C."/>
            <person name="Stajich J.E."/>
            <person name="Zupancic J."/>
            <person name="Zalar P."/>
            <person name="Gunde-Cimerman N."/>
        </authorList>
    </citation>
    <scope>NUCLEOTIDE SEQUENCE [LARGE SCALE GENOMIC DNA]</scope>
    <source>
        <strain evidence="2 3">EXF-6651</strain>
    </source>
</reference>
<feature type="compositionally biased region" description="Low complexity" evidence="1">
    <location>
        <begin position="77"/>
        <end position="92"/>
    </location>
</feature>
<proteinExistence type="predicted"/>
<dbReference type="Proteomes" id="UP000276864">
    <property type="component" value="Unassembled WGS sequence"/>
</dbReference>
<evidence type="ECO:0000313" key="2">
    <source>
        <dbReference type="EMBL" id="RMY28150.1"/>
    </source>
</evidence>
<protein>
    <submittedName>
        <fullName evidence="2">Uncharacterized protein</fullName>
    </submittedName>
</protein>
<evidence type="ECO:0000256" key="1">
    <source>
        <dbReference type="SAM" id="MobiDB-lite"/>
    </source>
</evidence>
<accession>A0A3M7ALM4</accession>
<feature type="region of interest" description="Disordered" evidence="1">
    <location>
        <begin position="63"/>
        <end position="128"/>
    </location>
</feature>
<feature type="region of interest" description="Disordered" evidence="1">
    <location>
        <begin position="177"/>
        <end position="203"/>
    </location>
</feature>
<dbReference type="VEuPathDB" id="FungiDB:BTJ68_12507"/>
<name>A0A3M7ALM4_HORWE</name>
<gene>
    <name evidence="2" type="ORF">D0866_09630</name>
</gene>
<sequence length="203" mass="22411">MLPTKNYYILPNRLRGGHVRTKLIPASRNESALTRFHEEPFTDMAVAIQQASQTDARFSTYSGAPSLHPSLAPTFETQTTSNRSSTNRASQQAYLMPQNEKGQSPYGQAGQEAIASSSTLSSTTDPKAQDIKSWSSAFARMQDERLDKQRYEMSGNKSEEVSKLALGAKVERALARRMTGQDAQFTSKKAIDQEKGSLEVEAN</sequence>
<dbReference type="AlphaFoldDB" id="A0A3M7ALM4"/>
<dbReference type="EMBL" id="QWIM01001144">
    <property type="protein sequence ID" value="RMY28150.1"/>
    <property type="molecule type" value="Genomic_DNA"/>
</dbReference>
<evidence type="ECO:0000313" key="3">
    <source>
        <dbReference type="Proteomes" id="UP000276864"/>
    </source>
</evidence>